<dbReference type="AlphaFoldDB" id="A0A0E9T6I5"/>
<reference evidence="2" key="2">
    <citation type="journal article" date="2015" name="Fish Shellfish Immunol.">
        <title>Early steps in the European eel (Anguilla anguilla)-Vibrio vulnificus interaction in the gills: Role of the RtxA13 toxin.</title>
        <authorList>
            <person name="Callol A."/>
            <person name="Pajuelo D."/>
            <person name="Ebbesson L."/>
            <person name="Teles M."/>
            <person name="MacKenzie S."/>
            <person name="Amaro C."/>
        </authorList>
    </citation>
    <scope>NUCLEOTIDE SEQUENCE</scope>
</reference>
<evidence type="ECO:0000256" key="1">
    <source>
        <dbReference type="SAM" id="MobiDB-lite"/>
    </source>
</evidence>
<protein>
    <submittedName>
        <fullName evidence="2">Uncharacterized protein</fullName>
    </submittedName>
</protein>
<dbReference type="EMBL" id="GBXM01059540">
    <property type="protein sequence ID" value="JAH49037.1"/>
    <property type="molecule type" value="Transcribed_RNA"/>
</dbReference>
<organism evidence="2">
    <name type="scientific">Anguilla anguilla</name>
    <name type="common">European freshwater eel</name>
    <name type="synonym">Muraena anguilla</name>
    <dbReference type="NCBI Taxonomy" id="7936"/>
    <lineage>
        <taxon>Eukaryota</taxon>
        <taxon>Metazoa</taxon>
        <taxon>Chordata</taxon>
        <taxon>Craniata</taxon>
        <taxon>Vertebrata</taxon>
        <taxon>Euteleostomi</taxon>
        <taxon>Actinopterygii</taxon>
        <taxon>Neopterygii</taxon>
        <taxon>Teleostei</taxon>
        <taxon>Anguilliformes</taxon>
        <taxon>Anguillidae</taxon>
        <taxon>Anguilla</taxon>
    </lineage>
</organism>
<evidence type="ECO:0000313" key="2">
    <source>
        <dbReference type="EMBL" id="JAH49037.1"/>
    </source>
</evidence>
<accession>A0A0E9T6I5</accession>
<sequence length="21" mass="2541">MIHRQMMKQLQQNSLTGKCHK</sequence>
<reference evidence="2" key="1">
    <citation type="submission" date="2014-11" db="EMBL/GenBank/DDBJ databases">
        <authorList>
            <person name="Amaro Gonzalez C."/>
        </authorList>
    </citation>
    <scope>NUCLEOTIDE SEQUENCE</scope>
</reference>
<feature type="region of interest" description="Disordered" evidence="1">
    <location>
        <begin position="1"/>
        <end position="21"/>
    </location>
</feature>
<name>A0A0E9T6I5_ANGAN</name>
<feature type="compositionally biased region" description="Polar residues" evidence="1">
    <location>
        <begin position="8"/>
        <end position="21"/>
    </location>
</feature>
<proteinExistence type="predicted"/>